<dbReference type="RefSeq" id="WP_345301780.1">
    <property type="nucleotide sequence ID" value="NZ_BAABJE010000001.1"/>
</dbReference>
<dbReference type="EMBL" id="BAABJE010000001">
    <property type="protein sequence ID" value="GAA4784142.1"/>
    <property type="molecule type" value="Genomic_DNA"/>
</dbReference>
<dbReference type="InterPro" id="IPR016187">
    <property type="entry name" value="CTDL_fold"/>
</dbReference>
<proteinExistence type="predicted"/>
<dbReference type="InterPro" id="IPR027417">
    <property type="entry name" value="P-loop_NTPase"/>
</dbReference>
<dbReference type="InterPro" id="IPR042095">
    <property type="entry name" value="SUMF_sf"/>
</dbReference>
<organism evidence="3 4">
    <name type="scientific">Lysobacter hankyongensis</name>
    <dbReference type="NCBI Taxonomy" id="1176535"/>
    <lineage>
        <taxon>Bacteria</taxon>
        <taxon>Pseudomonadati</taxon>
        <taxon>Pseudomonadota</taxon>
        <taxon>Gammaproteobacteria</taxon>
        <taxon>Lysobacterales</taxon>
        <taxon>Lysobacteraceae</taxon>
        <taxon>Lysobacter</taxon>
    </lineage>
</organism>
<evidence type="ECO:0000259" key="2">
    <source>
        <dbReference type="Pfam" id="PF05729"/>
    </source>
</evidence>
<accession>A0ABP9APL3</accession>
<protein>
    <recommendedName>
        <fullName evidence="5">NACHT domain-containing protein</fullName>
    </recommendedName>
</protein>
<dbReference type="PANTHER" id="PTHR23150">
    <property type="entry name" value="SULFATASE MODIFYING FACTOR 1, 2"/>
    <property type="match status" value="1"/>
</dbReference>
<dbReference type="Pfam" id="PF05729">
    <property type="entry name" value="NACHT"/>
    <property type="match status" value="1"/>
</dbReference>
<dbReference type="Gene3D" id="3.40.50.300">
    <property type="entry name" value="P-loop containing nucleotide triphosphate hydrolases"/>
    <property type="match status" value="1"/>
</dbReference>
<evidence type="ECO:0000313" key="3">
    <source>
        <dbReference type="EMBL" id="GAA4784142.1"/>
    </source>
</evidence>
<dbReference type="InterPro" id="IPR051043">
    <property type="entry name" value="Sulfatase_Mod_Factor_Kinase"/>
</dbReference>
<gene>
    <name evidence="3" type="ORF">GCM10023307_06050</name>
</gene>
<dbReference type="PANTHER" id="PTHR23150:SF19">
    <property type="entry name" value="FORMYLGLYCINE-GENERATING ENZYME"/>
    <property type="match status" value="1"/>
</dbReference>
<keyword evidence="4" id="KW-1185">Reference proteome</keyword>
<evidence type="ECO:0000313" key="4">
    <source>
        <dbReference type="Proteomes" id="UP001499959"/>
    </source>
</evidence>
<dbReference type="SUPFAM" id="SSF52540">
    <property type="entry name" value="P-loop containing nucleoside triphosphate hydrolases"/>
    <property type="match status" value="1"/>
</dbReference>
<dbReference type="InterPro" id="IPR007111">
    <property type="entry name" value="NACHT_NTPase"/>
</dbReference>
<evidence type="ECO:0000259" key="1">
    <source>
        <dbReference type="Pfam" id="PF03781"/>
    </source>
</evidence>
<feature type="domain" description="NACHT" evidence="2">
    <location>
        <begin position="153"/>
        <end position="342"/>
    </location>
</feature>
<dbReference type="InterPro" id="IPR005532">
    <property type="entry name" value="SUMF_dom"/>
</dbReference>
<reference evidence="4" key="1">
    <citation type="journal article" date="2019" name="Int. J. Syst. Evol. Microbiol.">
        <title>The Global Catalogue of Microorganisms (GCM) 10K type strain sequencing project: providing services to taxonomists for standard genome sequencing and annotation.</title>
        <authorList>
            <consortium name="The Broad Institute Genomics Platform"/>
            <consortium name="The Broad Institute Genome Sequencing Center for Infectious Disease"/>
            <person name="Wu L."/>
            <person name="Ma J."/>
        </authorList>
    </citation>
    <scope>NUCLEOTIDE SEQUENCE [LARGE SCALE GENOMIC DNA]</scope>
    <source>
        <strain evidence="4">JCM 18204</strain>
    </source>
</reference>
<dbReference type="Gene3D" id="3.90.1580.10">
    <property type="entry name" value="paralog of FGE (formylglycine-generating enzyme)"/>
    <property type="match status" value="1"/>
</dbReference>
<dbReference type="SUPFAM" id="SSF56436">
    <property type="entry name" value="C-type lectin-like"/>
    <property type="match status" value="1"/>
</dbReference>
<dbReference type="Proteomes" id="UP001499959">
    <property type="component" value="Unassembled WGS sequence"/>
</dbReference>
<sequence>MDDHNPMLQDLRRLLASGEITQAVFDQLTGTLGRDSVAAIGEDAKAVGERGMIVGDHANGTFNTGTLIQYIKAGRQPGASADALRKAYLARLMRQCDQVSLMAGDERAGQLRLSRVYTALLTTEQRIESDDFGRREKAPYLSVVDQLNRESKLALLGDPGGGKTSVAHILALAMAGELLGSPDDNLATLTIPIQRRAEEETPAPQHWDHGALLPVRIVLRELATELPDADTAIDANTLLGHVERQLQAAGLGEFLPHLKRELLELGGLILLDGLDEVPDAQDRRVRIKRAVETFAQTFQRCRYLATSRTYAYQQQDWKLQGFAETQLLPFQPWQIEAFVTAWYGQMTALQRLTAVDAEDRAARLTTAAVNNPRIRELAERPLLLTLIAKLQTEKGGNLPEQPEELYARAVDLLLDEWESTKPRRNANGSTEPEPSLAEYLRVGRDRIRKVLDQLAFEAHRDQAEATGTANIAGERLVAALLAAAQDPDAKPQRLTDYLSHRAGLLNEHGNGVYQFPHRTFQEYLAACHLTDDDFPDQLAKLAKQDPQRWREVVRLAAAKAGRGSAASVWLLAETLCPEDVDGNPEDTALPLTETDAWGALLAGQVLSETVDLDRIAKRDESKRERIRDWQLAILRRQALPAVERALAGRSLDALGDPRPEVMTLDGMQFCYVPAGPFWMGDDADDNAKPMHQVDLPAFWIARHPVTVAQWREYVTTSRHRPGDRDSLLGAGNAPALWISWHEALACCRWLSVRWAKHLPSGWRVALPSEAEWEKAARGGLRIPSAPCISVIGNIASAAPQSLRDNIQPQREYPWDIHGHNEDLVNVEHDIGGANAIGVYPQGHSPIGCEDLSGNVWDWTRSLWGEDWQKPAHTYPYRPDEIAREVLSADDSVMRIVRGGCWSAPRFAARCASRVRVRPDGRYGGLGFRVVLCCSPVR</sequence>
<comment type="caution">
    <text evidence="3">The sequence shown here is derived from an EMBL/GenBank/DDBJ whole genome shotgun (WGS) entry which is preliminary data.</text>
</comment>
<feature type="domain" description="Sulfatase-modifying factor enzyme-like" evidence="1">
    <location>
        <begin position="670"/>
        <end position="930"/>
    </location>
</feature>
<evidence type="ECO:0008006" key="5">
    <source>
        <dbReference type="Google" id="ProtNLM"/>
    </source>
</evidence>
<name>A0ABP9APL3_9GAMM</name>
<dbReference type="Pfam" id="PF03781">
    <property type="entry name" value="FGE-sulfatase"/>
    <property type="match status" value="1"/>
</dbReference>